<dbReference type="Proteomes" id="UP001232493">
    <property type="component" value="Chromosome"/>
</dbReference>
<keyword evidence="2" id="KW-1185">Reference proteome</keyword>
<proteinExistence type="predicted"/>
<dbReference type="RefSeq" id="WP_280999394.1">
    <property type="nucleotide sequence ID" value="NZ_CP069362.1"/>
</dbReference>
<sequence length="261" mass="31387">MSKGKKEEEKTIKITKKKRSYYSNEIYMNNSEETDELENIEEDSEDYSEKELKKLEKTLNPETEKISKRKIGFQIIKVKNENGYYYYELLNLTNGINLYNNLKEITKLFPWFEKLTKEKFYAIASDKRTGGIVEFDKNYGYDYSMLLPNGDIVPLSSMKKEKGRYENPEFKKYREFRRFIKNNIEYINQLKKGDVKNEENLDDLNIFVGAFLVAIEEKKKYYNDDYVEKIYNKIMEDDDKLIESNLVEMVLEEYKKFFWGD</sequence>
<protein>
    <submittedName>
        <fullName evidence="1">Uncharacterized protein</fullName>
    </submittedName>
</protein>
<gene>
    <name evidence="1" type="ORF">JRV97_01000</name>
</gene>
<evidence type="ECO:0000313" key="2">
    <source>
        <dbReference type="Proteomes" id="UP001232493"/>
    </source>
</evidence>
<reference evidence="1 2" key="1">
    <citation type="submission" date="2021-02" db="EMBL/GenBank/DDBJ databases">
        <title>Characterization of Marinitoga sp. nov. str. BP5-C20A.</title>
        <authorList>
            <person name="Erauso G."/>
            <person name="Postec A."/>
        </authorList>
    </citation>
    <scope>NUCLEOTIDE SEQUENCE [LARGE SCALE GENOMIC DNA]</scope>
    <source>
        <strain evidence="1 2">BP5-C20A</strain>
    </source>
</reference>
<dbReference type="EMBL" id="CP069362">
    <property type="protein sequence ID" value="WGS65164.1"/>
    <property type="molecule type" value="Genomic_DNA"/>
</dbReference>
<organism evidence="1 2">
    <name type="scientific">Marinitoga aeolica</name>
    <dbReference type="NCBI Taxonomy" id="2809031"/>
    <lineage>
        <taxon>Bacteria</taxon>
        <taxon>Thermotogati</taxon>
        <taxon>Thermotogota</taxon>
        <taxon>Thermotogae</taxon>
        <taxon>Petrotogales</taxon>
        <taxon>Petrotogaceae</taxon>
        <taxon>Marinitoga</taxon>
    </lineage>
</organism>
<name>A0ABY8PR95_9BACT</name>
<accession>A0ABY8PR95</accession>
<evidence type="ECO:0000313" key="1">
    <source>
        <dbReference type="EMBL" id="WGS65164.1"/>
    </source>
</evidence>